<organism evidence="1">
    <name type="scientific">Rhizophora mucronata</name>
    <name type="common">Asiatic mangrove</name>
    <dbReference type="NCBI Taxonomy" id="61149"/>
    <lineage>
        <taxon>Eukaryota</taxon>
        <taxon>Viridiplantae</taxon>
        <taxon>Streptophyta</taxon>
        <taxon>Embryophyta</taxon>
        <taxon>Tracheophyta</taxon>
        <taxon>Spermatophyta</taxon>
        <taxon>Magnoliopsida</taxon>
        <taxon>eudicotyledons</taxon>
        <taxon>Gunneridae</taxon>
        <taxon>Pentapetalae</taxon>
        <taxon>rosids</taxon>
        <taxon>fabids</taxon>
        <taxon>Malpighiales</taxon>
        <taxon>Rhizophoraceae</taxon>
        <taxon>Rhizophora</taxon>
    </lineage>
</organism>
<accession>A0A2P2PU89</accession>
<dbReference type="AlphaFoldDB" id="A0A2P2PU89"/>
<sequence length="68" mass="7964">MLHLVLRLLPQIIARFLHHISIVETNKHLLDSWEIRQLSQQVLLFKSSITSLISELNMNSLAQNYQVK</sequence>
<evidence type="ECO:0000313" key="1">
    <source>
        <dbReference type="EMBL" id="MBX58316.1"/>
    </source>
</evidence>
<name>A0A2P2PU89_RHIMU</name>
<reference evidence="1" key="1">
    <citation type="submission" date="2018-02" db="EMBL/GenBank/DDBJ databases">
        <title>Rhizophora mucronata_Transcriptome.</title>
        <authorList>
            <person name="Meera S.P."/>
            <person name="Sreeshan A."/>
            <person name="Augustine A."/>
        </authorList>
    </citation>
    <scope>NUCLEOTIDE SEQUENCE</scope>
    <source>
        <tissue evidence="1">Leaf</tissue>
    </source>
</reference>
<protein>
    <submittedName>
        <fullName evidence="1">Auxin response factor</fullName>
    </submittedName>
</protein>
<proteinExistence type="predicted"/>
<dbReference type="EMBL" id="GGEC01077832">
    <property type="protein sequence ID" value="MBX58316.1"/>
    <property type="molecule type" value="Transcribed_RNA"/>
</dbReference>